<sequence>MTKESEMVAETTNIAVVSSDSSMVVTLPVTTVTAASAAELLEGCVKMETLDETDIGKHAAISSVRASHATLQSLLAAPISAARVITQPETIQVITLPTSSELITTSQPDGAGRVWQVVPSVGNPEFATIIAVADPSELIHATKGDIAESISLDIHDGTSDLAVSTADGIAAILMPPPQTPASTFPQSIPSWAARLNNCEKIGESYRGYVETEGELDLVLTYHKQQTQSFWGTRQSPSPAKPSTRLMWKSQYVPFDGIPFVNVGSRAVVMECQYGPRRKGSTNKRYHDSNHIMQYRQTCPARIYIKKVRKFPNYSVDLQQDKKSLRMAMDKAFHELRERRLDAWGQERYYVQLPTEKAHEFHDEDHRNVDKKPEFRLDVIGGDVVNNSDFIESDVRLHPKVVHKIRGLVAGGETRVYAVRKQLRAYVLREMFAGSDSIPERHDLTLFPTVNDLKNHIHQALKDIENGSLPVTASTVNVEILSGENGDGTGTEMEEGEERQTTLLGRGLGSTLPIPETVTVTLTQNPDEEGHHIISRIETHLSDGTTQVSTTLTPETAQLLSKLHPGLFPEGTLLQQYYMLIAYICHAEEEDSLLSLIFFLFVLPIFTNSYGSSQSSSQDLSPASVLTINDSSTLAHTTDSLNTVVAASGDKGGVIESAGEGEEMQIINPDEACSQILPHSSMGVQADVPVQITGSAAEDECSEDGSKERDEEEEEGVLVGDADMITIAMSELLKLQSFVYFPVQYMKTLTQRHGIAQQLYLCTSTV</sequence>
<dbReference type="InterPro" id="IPR029309">
    <property type="entry name" value="CaRF"/>
</dbReference>
<dbReference type="GO" id="GO:0000981">
    <property type="term" value="F:DNA-binding transcription factor activity, RNA polymerase II-specific"/>
    <property type="evidence" value="ECO:0007669"/>
    <property type="project" value="TreeGrafter"/>
</dbReference>
<reference evidence="2 3" key="1">
    <citation type="submission" date="2018-04" db="EMBL/GenBank/DDBJ databases">
        <title>The genome of golden apple snail Pomacea canaliculata provides insight into stress tolerance and invasive adaptation.</title>
        <authorList>
            <person name="Liu C."/>
            <person name="Liu B."/>
            <person name="Ren Y."/>
            <person name="Zhang Y."/>
            <person name="Wang H."/>
            <person name="Li S."/>
            <person name="Jiang F."/>
            <person name="Yin L."/>
            <person name="Zhang G."/>
            <person name="Qian W."/>
            <person name="Fan W."/>
        </authorList>
    </citation>
    <scope>NUCLEOTIDE SEQUENCE [LARGE SCALE GENOMIC DNA]</scope>
    <source>
        <strain evidence="2">SZHN2017</strain>
        <tissue evidence="2">Muscle</tissue>
    </source>
</reference>
<dbReference type="OrthoDB" id="2668416at2759"/>
<dbReference type="Proteomes" id="UP000245119">
    <property type="component" value="Linkage Group LG6"/>
</dbReference>
<evidence type="ECO:0000313" key="2">
    <source>
        <dbReference type="EMBL" id="PVD28828.1"/>
    </source>
</evidence>
<dbReference type="Pfam" id="PF15299">
    <property type="entry name" value="ALS2CR8"/>
    <property type="match status" value="1"/>
</dbReference>
<evidence type="ECO:0000313" key="3">
    <source>
        <dbReference type="Proteomes" id="UP000245119"/>
    </source>
</evidence>
<protein>
    <recommendedName>
        <fullName evidence="4">Calcium-responsive transcription factor</fullName>
    </recommendedName>
</protein>
<feature type="region of interest" description="Disordered" evidence="1">
    <location>
        <begin position="694"/>
        <end position="715"/>
    </location>
</feature>
<dbReference type="EMBL" id="PZQS01000006">
    <property type="protein sequence ID" value="PVD28828.1"/>
    <property type="molecule type" value="Genomic_DNA"/>
</dbReference>
<dbReference type="PANTHER" id="PTHR14694">
    <property type="entry name" value="CALCIUM-RESPONSIVE TRANSCRIPTION FACTOR"/>
    <property type="match status" value="1"/>
</dbReference>
<comment type="caution">
    <text evidence="2">The sequence shown here is derived from an EMBL/GenBank/DDBJ whole genome shotgun (WGS) entry which is preliminary data.</text>
</comment>
<dbReference type="GO" id="GO:0000978">
    <property type="term" value="F:RNA polymerase II cis-regulatory region sequence-specific DNA binding"/>
    <property type="evidence" value="ECO:0007669"/>
    <property type="project" value="TreeGrafter"/>
</dbReference>
<evidence type="ECO:0008006" key="4">
    <source>
        <dbReference type="Google" id="ProtNLM"/>
    </source>
</evidence>
<organism evidence="2 3">
    <name type="scientific">Pomacea canaliculata</name>
    <name type="common">Golden apple snail</name>
    <dbReference type="NCBI Taxonomy" id="400727"/>
    <lineage>
        <taxon>Eukaryota</taxon>
        <taxon>Metazoa</taxon>
        <taxon>Spiralia</taxon>
        <taxon>Lophotrochozoa</taxon>
        <taxon>Mollusca</taxon>
        <taxon>Gastropoda</taxon>
        <taxon>Caenogastropoda</taxon>
        <taxon>Architaenioglossa</taxon>
        <taxon>Ampullarioidea</taxon>
        <taxon>Ampullariidae</taxon>
        <taxon>Pomacea</taxon>
    </lineage>
</organism>
<dbReference type="PANTHER" id="PTHR14694:SF1">
    <property type="entry name" value="CALCIUM-RESPONSIVE TRANSCRIPTION FACTOR"/>
    <property type="match status" value="1"/>
</dbReference>
<dbReference type="AlphaFoldDB" id="A0A2T7P5Y9"/>
<evidence type="ECO:0000256" key="1">
    <source>
        <dbReference type="SAM" id="MobiDB-lite"/>
    </source>
</evidence>
<keyword evidence="3" id="KW-1185">Reference proteome</keyword>
<dbReference type="GO" id="GO:0005634">
    <property type="term" value="C:nucleus"/>
    <property type="evidence" value="ECO:0007669"/>
    <property type="project" value="TreeGrafter"/>
</dbReference>
<proteinExistence type="predicted"/>
<gene>
    <name evidence="2" type="ORF">C0Q70_11423</name>
</gene>
<accession>A0A2T7P5Y9</accession>
<name>A0A2T7P5Y9_POMCA</name>